<name>A0A6A5DIW0_SCHHA</name>
<evidence type="ECO:0000256" key="2">
    <source>
        <dbReference type="ARBA" id="ARBA00023157"/>
    </source>
</evidence>
<gene>
    <name evidence="6" type="ORF">MS3_00007225</name>
</gene>
<dbReference type="FunFam" id="2.60.40.10:FF:000032">
    <property type="entry name" value="palladin isoform X1"/>
    <property type="match status" value="1"/>
</dbReference>
<evidence type="ECO:0000313" key="6">
    <source>
        <dbReference type="EMBL" id="KAH9582479.1"/>
    </source>
</evidence>
<dbReference type="InterPro" id="IPR007110">
    <property type="entry name" value="Ig-like_dom"/>
</dbReference>
<dbReference type="CTD" id="24590985"/>
<dbReference type="InterPro" id="IPR003599">
    <property type="entry name" value="Ig_sub"/>
</dbReference>
<dbReference type="InterPro" id="IPR013783">
    <property type="entry name" value="Ig-like_fold"/>
</dbReference>
<dbReference type="Gene3D" id="2.60.40.10">
    <property type="entry name" value="Immunoglobulins"/>
    <property type="match status" value="7"/>
</dbReference>
<protein>
    <submittedName>
        <fullName evidence="6">Uncharacterized protein</fullName>
    </submittedName>
</protein>
<evidence type="ECO:0000256" key="3">
    <source>
        <dbReference type="ARBA" id="ARBA00023319"/>
    </source>
</evidence>
<dbReference type="Proteomes" id="UP000471633">
    <property type="component" value="Unassembled WGS sequence"/>
</dbReference>
<dbReference type="PANTHER" id="PTHR44170:SF6">
    <property type="entry name" value="CONTACTIN"/>
    <property type="match status" value="1"/>
</dbReference>
<keyword evidence="7" id="KW-1185">Reference proteome</keyword>
<dbReference type="Pfam" id="PF07679">
    <property type="entry name" value="I-set"/>
    <property type="match status" value="1"/>
</dbReference>
<evidence type="ECO:0000256" key="5">
    <source>
        <dbReference type="SAM" id="Phobius"/>
    </source>
</evidence>
<keyword evidence="3" id="KW-0393">Immunoglobulin domain</keyword>
<dbReference type="RefSeq" id="XP_035588700.1">
    <property type="nucleotide sequence ID" value="XM_035730977.1"/>
</dbReference>
<comment type="caution">
    <text evidence="6">The sequence shown here is derived from an EMBL/GenBank/DDBJ whole genome shotgun (WGS) entry which is preliminary data.</text>
</comment>
<dbReference type="Pfam" id="PF07686">
    <property type="entry name" value="V-set"/>
    <property type="match status" value="1"/>
</dbReference>
<feature type="compositionally biased region" description="Basic residues" evidence="4">
    <location>
        <begin position="1346"/>
        <end position="1373"/>
    </location>
</feature>
<feature type="region of interest" description="Disordered" evidence="4">
    <location>
        <begin position="412"/>
        <end position="438"/>
    </location>
</feature>
<evidence type="ECO:0000256" key="4">
    <source>
        <dbReference type="SAM" id="MobiDB-lite"/>
    </source>
</evidence>
<feature type="compositionally biased region" description="Polar residues" evidence="4">
    <location>
        <begin position="1334"/>
        <end position="1345"/>
    </location>
</feature>
<keyword evidence="2" id="KW-1015">Disulfide bond</keyword>
<reference evidence="6" key="3">
    <citation type="submission" date="2021-06" db="EMBL/GenBank/DDBJ databases">
        <title>Chromosome-level genome assembly for S. haematobium.</title>
        <authorList>
            <person name="Stroehlein A.J."/>
        </authorList>
    </citation>
    <scope>NUCLEOTIDE SEQUENCE</scope>
</reference>
<dbReference type="InterPro" id="IPR036179">
    <property type="entry name" value="Ig-like_dom_sf"/>
</dbReference>
<dbReference type="InterPro" id="IPR003598">
    <property type="entry name" value="Ig_sub2"/>
</dbReference>
<dbReference type="InterPro" id="IPR013098">
    <property type="entry name" value="Ig_I-set"/>
</dbReference>
<feature type="compositionally biased region" description="Basic and acidic residues" evidence="4">
    <location>
        <begin position="1186"/>
        <end position="1195"/>
    </location>
</feature>
<proteinExistence type="predicted"/>
<dbReference type="CDD" id="cd00063">
    <property type="entry name" value="FN3"/>
    <property type="match status" value="1"/>
</dbReference>
<dbReference type="SUPFAM" id="SSF49265">
    <property type="entry name" value="Fibronectin type III"/>
    <property type="match status" value="2"/>
</dbReference>
<dbReference type="Pfam" id="PF13927">
    <property type="entry name" value="Ig_3"/>
    <property type="match status" value="2"/>
</dbReference>
<feature type="transmembrane region" description="Helical" evidence="5">
    <location>
        <begin position="1059"/>
        <end position="1083"/>
    </location>
</feature>
<dbReference type="InterPro" id="IPR036116">
    <property type="entry name" value="FN3_sf"/>
</dbReference>
<dbReference type="SMART" id="SM00060">
    <property type="entry name" value="FN3"/>
    <property type="match status" value="3"/>
</dbReference>
<keyword evidence="1" id="KW-0677">Repeat</keyword>
<dbReference type="GO" id="GO:0098609">
    <property type="term" value="P:cell-cell adhesion"/>
    <property type="evidence" value="ECO:0007669"/>
    <property type="project" value="TreeGrafter"/>
</dbReference>
<dbReference type="SMART" id="SM00409">
    <property type="entry name" value="IG"/>
    <property type="match status" value="4"/>
</dbReference>
<dbReference type="PANTHER" id="PTHR44170">
    <property type="entry name" value="PROTEIN SIDEKICK"/>
    <property type="match status" value="1"/>
</dbReference>
<feature type="compositionally biased region" description="Low complexity" evidence="4">
    <location>
        <begin position="417"/>
        <end position="431"/>
    </location>
</feature>
<keyword evidence="5" id="KW-1133">Transmembrane helix</keyword>
<evidence type="ECO:0000256" key="1">
    <source>
        <dbReference type="ARBA" id="ARBA00022737"/>
    </source>
</evidence>
<accession>A0A6A5DIW0</accession>
<dbReference type="InterPro" id="IPR003961">
    <property type="entry name" value="FN3_dom"/>
</dbReference>
<dbReference type="EMBL" id="AMPZ03000005">
    <property type="protein sequence ID" value="KAH9582479.1"/>
    <property type="molecule type" value="Genomic_DNA"/>
</dbReference>
<dbReference type="PROSITE" id="PS50853">
    <property type="entry name" value="FN3"/>
    <property type="match status" value="2"/>
</dbReference>
<dbReference type="SMART" id="SM00408">
    <property type="entry name" value="IGc2"/>
    <property type="match status" value="3"/>
</dbReference>
<feature type="region of interest" description="Disordered" evidence="4">
    <location>
        <begin position="1162"/>
        <end position="1195"/>
    </location>
</feature>
<feature type="compositionally biased region" description="Low complexity" evidence="4">
    <location>
        <begin position="1165"/>
        <end position="1176"/>
    </location>
</feature>
<dbReference type="PROSITE" id="PS50835">
    <property type="entry name" value="IG_LIKE"/>
    <property type="match status" value="4"/>
</dbReference>
<keyword evidence="5" id="KW-0472">Membrane</keyword>
<dbReference type="InterPro" id="IPR013106">
    <property type="entry name" value="Ig_V-set"/>
</dbReference>
<dbReference type="SUPFAM" id="SSF48726">
    <property type="entry name" value="Immunoglobulin"/>
    <property type="match status" value="5"/>
</dbReference>
<sequence length="1404" mass="161509">MNHLFSLDTFNSKETSNLKKPIIIEAPNDHITNENILEFTCKAEANPKPLIIWYNASTNQPLEDKLQTSSYQTSIHVNKHLGKLMISNPIPGKSYSVYCNASNSIGWVISDPPVIGAVVYLNFEFHLNPSNTEADEGTNVTLECLPPKGFPKPQILWIKDNKTMINEDKIQNSHGLEFSNVKIMPNGNLRIHSASIKDTGNYACIALNPIGQRLSQSAYLHIKSLNHKYTTPKHIRIRQGQQVKLICPIHKNQSIKWSRKSKQPLIISERIQQMKEDLIIHRVLHSDSDIYMCTTLNGEIGEIHLTVETPPIFLKSPVDLLLNIGDKAKFICIANGNPKPGIYWELPDKTPIFPTDHTSLQSTSSLNRYIVHTNGTLEINSVTLKDAGKYYCIAHSSIDMVQTSAMLRIKRKKKNSTTATTTTTTTITTTTPSPPPMPTTNLNQTVTMLNIQNQMPMNKNVSKSIKYILPYIGLPPSNQTKLIGESVLIDCELPKLVKIISPNEYSNSNDHHHHHHNNNNKEYFDIQSTETWQITWKRSLISHNDTQQQHHQQTSKEIIDGIDHRYKIFPSGSLQINNLQLNDTGLYTCLLIDHRNISYQMTMLLNVLLYKINKTIIDYLQEYPITSPNHLYIINKTEQTITLTWKPPLIYYNKYNYDQSILSINYWIEIYTPKKLYDGWLIIERNWPINIITLNGLQYNIPYYIIIRARLGNGRIGWASYPYGPLIIHKNQYITKSIEIKNIQLTVLSPKSIHISWNLYEYAYILSQIHGYIIYYRHVEHMKCLHGNYLHNVHLMKHYCSLNPINYHTSINNNEMYHQLELMKQIYQEEYEQNNTDSITSLPGVISTITIEEHYKMNNNEFKQPIHHKVTTLLNKLKPFHCYEIGIKAFSNKFIMNHLETTDIFTHTALTYETSPLSPPRNIIINWLLDNNNNKIEVNWLPPPISDWNGIILGYIIYIHNELLNLYQTMNVSSNHRNLLIHLKKLPKLFHIQLAAYTCIGIGIKSESIKIDLDQKINLQKNDHELSIIKTIEDLKLSSSSSIFTNDSINDHKLIHQSWFISVMMSSLLAWCILFSVCLICWLHRNKFCKKQLTYQLSQSTNVDHKHCKPNTNNINDQSMIQTNGYSNHHHHISNRSITISSSSGEQTFDIKTQPQISYLSMRQSSGNNSNDSSKSYGLPYTEYSDESHMRSSSKTMDHFRTGNNMIGSPINNNNSIKPQLFQTVTRQFTSNSPYFTNDIHDPIKTNSLHFTSPSQTSSEPFDSAIYLEQISNKQQHLNDSSGSILTPPTLITTINGDQINDCINEQIYSPIVTPYATASIIPNENCDIGLQSPKQQIHSNNPNHTNHHQQQHHHHHHQQQHHHHQQQQQHHNHLINDNTSQNMYITCMDLANCQKATNIPSSL</sequence>
<reference evidence="6" key="1">
    <citation type="journal article" date="2012" name="Nat. Genet.">
        <title>Whole-genome sequence of Schistosoma haematobium.</title>
        <authorList>
            <person name="Young N.D."/>
            <person name="Jex A.R."/>
            <person name="Li B."/>
            <person name="Liu S."/>
            <person name="Yang L."/>
            <person name="Xiong Z."/>
            <person name="Li Y."/>
            <person name="Cantacessi C."/>
            <person name="Hall R.S."/>
            <person name="Xu X."/>
            <person name="Chen F."/>
            <person name="Wu X."/>
            <person name="Zerlotini A."/>
            <person name="Oliveira G."/>
            <person name="Hofmann A."/>
            <person name="Zhang G."/>
            <person name="Fang X."/>
            <person name="Kang Y."/>
            <person name="Campbell B.E."/>
            <person name="Loukas A."/>
            <person name="Ranganathan S."/>
            <person name="Rollinson D."/>
            <person name="Rinaldi G."/>
            <person name="Brindley P.J."/>
            <person name="Yang H."/>
            <person name="Wang J."/>
            <person name="Wang J."/>
            <person name="Gasser R.B."/>
        </authorList>
    </citation>
    <scope>NUCLEOTIDE SEQUENCE</scope>
</reference>
<reference evidence="6" key="4">
    <citation type="journal article" date="2022" name="PLoS Pathog.">
        <title>Chromosome-level genome of Schistosoma haematobium underpins genome-wide explorations of molecular variation.</title>
        <authorList>
            <person name="Stroehlein A.J."/>
            <person name="Korhonen P.K."/>
            <person name="Lee V.V."/>
            <person name="Ralph S.A."/>
            <person name="Mentink-Kane M."/>
            <person name="You H."/>
            <person name="McManus D.P."/>
            <person name="Tchuente L.T."/>
            <person name="Stothard J.R."/>
            <person name="Kaur P."/>
            <person name="Dudchenko O."/>
            <person name="Aiden E.L."/>
            <person name="Yang B."/>
            <person name="Yang H."/>
            <person name="Emery A.M."/>
            <person name="Webster B.L."/>
            <person name="Brindley P.J."/>
            <person name="Rollinson D."/>
            <person name="Chang B.C.H."/>
            <person name="Gasser R.B."/>
            <person name="Young N.D."/>
        </authorList>
    </citation>
    <scope>NUCLEOTIDE SEQUENCE</scope>
</reference>
<reference evidence="6" key="2">
    <citation type="journal article" date="2019" name="Gigascience">
        <title>High-quality Schistosoma haematobium genome achieved by single-molecule and long-range sequencing.</title>
        <authorList>
            <person name="Stroehlein A.J."/>
            <person name="Korhonen P.K."/>
            <person name="Chong T.M."/>
            <person name="Lim Y.L."/>
            <person name="Chan K.G."/>
            <person name="Webster B."/>
            <person name="Rollinson D."/>
            <person name="Brindley P.J."/>
            <person name="Gasser R.B."/>
            <person name="Young N.D."/>
        </authorList>
    </citation>
    <scope>NUCLEOTIDE SEQUENCE</scope>
</reference>
<feature type="region of interest" description="Disordered" evidence="4">
    <location>
        <begin position="1334"/>
        <end position="1373"/>
    </location>
</feature>
<evidence type="ECO:0000313" key="7">
    <source>
        <dbReference type="Proteomes" id="UP000471633"/>
    </source>
</evidence>
<dbReference type="KEGG" id="shx:MS3_00007225"/>
<keyword evidence="5" id="KW-0812">Transmembrane</keyword>
<organism evidence="6 7">
    <name type="scientific">Schistosoma haematobium</name>
    <name type="common">Blood fluke</name>
    <dbReference type="NCBI Taxonomy" id="6185"/>
    <lineage>
        <taxon>Eukaryota</taxon>
        <taxon>Metazoa</taxon>
        <taxon>Spiralia</taxon>
        <taxon>Lophotrochozoa</taxon>
        <taxon>Platyhelminthes</taxon>
        <taxon>Trematoda</taxon>
        <taxon>Digenea</taxon>
        <taxon>Strigeidida</taxon>
        <taxon>Schistosomatoidea</taxon>
        <taxon>Schistosomatidae</taxon>
        <taxon>Schistosoma</taxon>
    </lineage>
</organism>
<dbReference type="GeneID" id="24590985"/>